<protein>
    <submittedName>
        <fullName evidence="2">Uncharacterized protein</fullName>
    </submittedName>
</protein>
<name>A0A1R2C1J4_9CILI</name>
<evidence type="ECO:0000256" key="1">
    <source>
        <dbReference type="SAM" id="MobiDB-lite"/>
    </source>
</evidence>
<evidence type="ECO:0000313" key="2">
    <source>
        <dbReference type="EMBL" id="OMJ82904.1"/>
    </source>
</evidence>
<keyword evidence="3" id="KW-1185">Reference proteome</keyword>
<dbReference type="InterPro" id="IPR016024">
    <property type="entry name" value="ARM-type_fold"/>
</dbReference>
<dbReference type="SUPFAM" id="SSF48371">
    <property type="entry name" value="ARM repeat"/>
    <property type="match status" value="1"/>
</dbReference>
<dbReference type="GO" id="GO:0051879">
    <property type="term" value="F:Hsp90 protein binding"/>
    <property type="evidence" value="ECO:0007669"/>
    <property type="project" value="TreeGrafter"/>
</dbReference>
<dbReference type="Proteomes" id="UP000187209">
    <property type="component" value="Unassembled WGS sequence"/>
</dbReference>
<dbReference type="GO" id="GO:0030544">
    <property type="term" value="F:Hsp70 protein binding"/>
    <property type="evidence" value="ECO:0007669"/>
    <property type="project" value="TreeGrafter"/>
</dbReference>
<dbReference type="OrthoDB" id="300918at2759"/>
<dbReference type="PANTHER" id="PTHR21207:SF2">
    <property type="entry name" value="PARKIN COREGULATED GENE PROTEIN"/>
    <property type="match status" value="1"/>
</dbReference>
<dbReference type="InterPro" id="IPR019399">
    <property type="entry name" value="Parkin_co-regulated_protein"/>
</dbReference>
<organism evidence="2 3">
    <name type="scientific">Stentor coeruleus</name>
    <dbReference type="NCBI Taxonomy" id="5963"/>
    <lineage>
        <taxon>Eukaryota</taxon>
        <taxon>Sar</taxon>
        <taxon>Alveolata</taxon>
        <taxon>Ciliophora</taxon>
        <taxon>Postciliodesmatophora</taxon>
        <taxon>Heterotrichea</taxon>
        <taxon>Heterotrichida</taxon>
        <taxon>Stentoridae</taxon>
        <taxon>Stentor</taxon>
    </lineage>
</organism>
<gene>
    <name evidence="2" type="ORF">SteCoe_16302</name>
</gene>
<feature type="region of interest" description="Disordered" evidence="1">
    <location>
        <begin position="1"/>
        <end position="20"/>
    </location>
</feature>
<dbReference type="PANTHER" id="PTHR21207">
    <property type="entry name" value="PARKIN COREGULATED GENE PROTEIN PARK2 COREGULATED"/>
    <property type="match status" value="1"/>
</dbReference>
<dbReference type="AlphaFoldDB" id="A0A1R2C1J4"/>
<comment type="caution">
    <text evidence="2">The sequence shown here is derived from an EMBL/GenBank/DDBJ whole genome shotgun (WGS) entry which is preliminary data.</text>
</comment>
<dbReference type="EMBL" id="MPUH01000323">
    <property type="protein sequence ID" value="OMJ82904.1"/>
    <property type="molecule type" value="Genomic_DNA"/>
</dbReference>
<evidence type="ECO:0000313" key="3">
    <source>
        <dbReference type="Proteomes" id="UP000187209"/>
    </source>
</evidence>
<dbReference type="Pfam" id="PF10274">
    <property type="entry name" value="ParcG"/>
    <property type="match status" value="1"/>
</dbReference>
<reference evidence="2 3" key="1">
    <citation type="submission" date="2016-11" db="EMBL/GenBank/DDBJ databases">
        <title>The macronuclear genome of Stentor coeruleus: a giant cell with tiny introns.</title>
        <authorList>
            <person name="Slabodnick M."/>
            <person name="Ruby J.G."/>
            <person name="Reiff S.B."/>
            <person name="Swart E.C."/>
            <person name="Gosai S."/>
            <person name="Prabakaran S."/>
            <person name="Witkowska E."/>
            <person name="Larue G.E."/>
            <person name="Fisher S."/>
            <person name="Freeman R.M."/>
            <person name="Gunawardena J."/>
            <person name="Chu W."/>
            <person name="Stover N.A."/>
            <person name="Gregory B.D."/>
            <person name="Nowacki M."/>
            <person name="Derisi J."/>
            <person name="Roy S.W."/>
            <person name="Marshall W.F."/>
            <person name="Sood P."/>
        </authorList>
    </citation>
    <scope>NUCLEOTIDE SEQUENCE [LARGE SCALE GENOMIC DNA]</scope>
    <source>
        <strain evidence="2">WM001</strain>
    </source>
</reference>
<accession>A0A1R2C1J4</accession>
<proteinExistence type="predicted"/>
<sequence length="250" mass="28383">MDRKLSSRLSRPASITARSKPMPLIAKGVGGSTSSLAPKPIKISKGPPSSRVFQSVKKYQIVPTNFRKFYERGDLPVVVNFSGANRKIVWKVDPDVLDLHHYLPMFFEGLREIDEPYKFLAERSIDDLLEKCSHKVLPVLPQLIIPIKMALSTKIPEVIVVTIKKLQKLLRCGNSIGEALVPYYRQILPIFNMFKGKRANLGDKIDYSQYKGANISELIHETLELMETYGGDDAYINIKYMIPTYESCMF</sequence>